<dbReference type="Proteomes" id="UP000663868">
    <property type="component" value="Unassembled WGS sequence"/>
</dbReference>
<organism evidence="4 5">
    <name type="scientific">Adineta steineri</name>
    <dbReference type="NCBI Taxonomy" id="433720"/>
    <lineage>
        <taxon>Eukaryota</taxon>
        <taxon>Metazoa</taxon>
        <taxon>Spiralia</taxon>
        <taxon>Gnathifera</taxon>
        <taxon>Rotifera</taxon>
        <taxon>Eurotatoria</taxon>
        <taxon>Bdelloidea</taxon>
        <taxon>Adinetida</taxon>
        <taxon>Adinetidae</taxon>
        <taxon>Adineta</taxon>
    </lineage>
</organism>
<reference evidence="4" key="1">
    <citation type="submission" date="2021-02" db="EMBL/GenBank/DDBJ databases">
        <authorList>
            <person name="Nowell W R."/>
        </authorList>
    </citation>
    <scope>NUCLEOTIDE SEQUENCE</scope>
</reference>
<dbReference type="GO" id="GO:0009966">
    <property type="term" value="P:regulation of signal transduction"/>
    <property type="evidence" value="ECO:0007669"/>
    <property type="project" value="InterPro"/>
</dbReference>
<feature type="compositionally biased region" description="Polar residues" evidence="2">
    <location>
        <begin position="14"/>
        <end position="28"/>
    </location>
</feature>
<dbReference type="PANTHER" id="PTHR12398">
    <property type="entry name" value="PROTEIN PHOSPHATASE INHIBITOR"/>
    <property type="match status" value="1"/>
</dbReference>
<dbReference type="Gene3D" id="6.10.250.1050">
    <property type="match status" value="3"/>
</dbReference>
<dbReference type="Pfam" id="PF04979">
    <property type="entry name" value="IPP-2"/>
    <property type="match status" value="2"/>
</dbReference>
<feature type="compositionally biased region" description="Polar residues" evidence="2">
    <location>
        <begin position="197"/>
        <end position="210"/>
    </location>
</feature>
<dbReference type="EMBL" id="CAJOBB010000229">
    <property type="protein sequence ID" value="CAF3618825.1"/>
    <property type="molecule type" value="Genomic_DNA"/>
</dbReference>
<evidence type="ECO:0000313" key="5">
    <source>
        <dbReference type="Proteomes" id="UP000663868"/>
    </source>
</evidence>
<accession>A0A818PGZ7</accession>
<feature type="compositionally biased region" description="Basic and acidic residues" evidence="2">
    <location>
        <begin position="153"/>
        <end position="163"/>
    </location>
</feature>
<feature type="region of interest" description="Disordered" evidence="2">
    <location>
        <begin position="187"/>
        <end position="296"/>
    </location>
</feature>
<name>A0A818PGZ7_9BILA</name>
<feature type="region of interest" description="Disordered" evidence="2">
    <location>
        <begin position="124"/>
        <end position="163"/>
    </location>
</feature>
<feature type="region of interest" description="Disordered" evidence="2">
    <location>
        <begin position="1"/>
        <end position="67"/>
    </location>
</feature>
<comment type="caution">
    <text evidence="4">The sequence shown here is derived from an EMBL/GenBank/DDBJ whole genome shotgun (WGS) entry which is preliminary data.</text>
</comment>
<dbReference type="InterPro" id="IPR007062">
    <property type="entry name" value="PPI-2"/>
</dbReference>
<dbReference type="PANTHER" id="PTHR12398:SF20">
    <property type="entry name" value="PROTEIN PHOSPHATASE 1 REGULATORY INHIBITOR SUBUNIT 2"/>
    <property type="match status" value="1"/>
</dbReference>
<evidence type="ECO:0000256" key="2">
    <source>
        <dbReference type="SAM" id="MobiDB-lite"/>
    </source>
</evidence>
<proteinExistence type="inferred from homology"/>
<feature type="compositionally biased region" description="Basic and acidic residues" evidence="2">
    <location>
        <begin position="57"/>
        <end position="67"/>
    </location>
</feature>
<dbReference type="AlphaFoldDB" id="A0A818PGZ7"/>
<feature type="compositionally biased region" description="Basic and acidic residues" evidence="2">
    <location>
        <begin position="133"/>
        <end position="144"/>
    </location>
</feature>
<feature type="compositionally biased region" description="Acidic residues" evidence="2">
    <location>
        <begin position="286"/>
        <end position="296"/>
    </location>
</feature>
<dbReference type="Proteomes" id="UP000663860">
    <property type="component" value="Unassembled WGS sequence"/>
</dbReference>
<sequence>MSSNNEIQEHNPVANLSMQPAKSILKSTKSIDDAGQDFQHERKSSTSNSQGIGMTRSESKSQKIPHFDEMNIIATYHPVDKDYGHMKIEEPKTPYAPNDIIDEELDTESATIGIDPDTLAQRLNESTQPSAKLRSDHIQRRSIDEDVDPSSNDLEHRKQFESHRKQHYNEFEVVRLRKKEIEDELRALEQEEQQQQNTVTGSQGKGNETLSSSRSSIDSIKPILVHHQSKESISSGSGHQQHHVHVEDDRIDDQSLTPEELERKKQFELKRKHHYNEFRAARMADNDDDDEPKTTE</sequence>
<evidence type="ECO:0000313" key="3">
    <source>
        <dbReference type="EMBL" id="CAF1006165.1"/>
    </source>
</evidence>
<dbReference type="GO" id="GO:0004864">
    <property type="term" value="F:protein phosphatase inhibitor activity"/>
    <property type="evidence" value="ECO:0007669"/>
    <property type="project" value="InterPro"/>
</dbReference>
<protein>
    <recommendedName>
        <fullName evidence="6">Protein phosphatase inhibitor 2</fullName>
    </recommendedName>
</protein>
<evidence type="ECO:0008006" key="6">
    <source>
        <dbReference type="Google" id="ProtNLM"/>
    </source>
</evidence>
<evidence type="ECO:0000256" key="1">
    <source>
        <dbReference type="ARBA" id="ARBA00005472"/>
    </source>
</evidence>
<feature type="compositionally biased region" description="Low complexity" evidence="2">
    <location>
        <begin position="211"/>
        <end position="220"/>
    </location>
</feature>
<gene>
    <name evidence="3" type="ORF">IZO911_LOCUS17919</name>
    <name evidence="4" type="ORF">KXQ929_LOCUS6040</name>
</gene>
<feature type="compositionally biased region" description="Basic and acidic residues" evidence="2">
    <location>
        <begin position="260"/>
        <end position="285"/>
    </location>
</feature>
<comment type="similarity">
    <text evidence="1">Belongs to the protein phosphatase inhibitor 2 family.</text>
</comment>
<evidence type="ECO:0000313" key="4">
    <source>
        <dbReference type="EMBL" id="CAF3618825.1"/>
    </source>
</evidence>
<dbReference type="EMBL" id="CAJNOE010000169">
    <property type="protein sequence ID" value="CAF1006165.1"/>
    <property type="molecule type" value="Genomic_DNA"/>
</dbReference>